<keyword evidence="2" id="KW-0804">Transcription</keyword>
<organism evidence="5 6">
    <name type="scientific">Azospirillum picis</name>
    <dbReference type="NCBI Taxonomy" id="488438"/>
    <lineage>
        <taxon>Bacteria</taxon>
        <taxon>Pseudomonadati</taxon>
        <taxon>Pseudomonadota</taxon>
        <taxon>Alphaproteobacteria</taxon>
        <taxon>Rhodospirillales</taxon>
        <taxon>Azospirillaceae</taxon>
        <taxon>Azospirillum</taxon>
    </lineage>
</organism>
<dbReference type="InterPro" id="IPR036388">
    <property type="entry name" value="WH-like_DNA-bd_sf"/>
</dbReference>
<keyword evidence="6" id="KW-1185">Reference proteome</keyword>
<name>A0ABU0MPQ2_9PROT</name>
<dbReference type="PROSITE" id="PS52050">
    <property type="entry name" value="WYL"/>
    <property type="match status" value="1"/>
</dbReference>
<evidence type="ECO:0000256" key="3">
    <source>
        <dbReference type="SAM" id="MobiDB-lite"/>
    </source>
</evidence>
<evidence type="ECO:0000256" key="2">
    <source>
        <dbReference type="ARBA" id="ARBA00023163"/>
    </source>
</evidence>
<evidence type="ECO:0000259" key="4">
    <source>
        <dbReference type="PROSITE" id="PS51000"/>
    </source>
</evidence>
<dbReference type="InterPro" id="IPR001034">
    <property type="entry name" value="DeoR_HTH"/>
</dbReference>
<dbReference type="PANTHER" id="PTHR34580:SF3">
    <property type="entry name" value="PROTEIN PAFB"/>
    <property type="match status" value="1"/>
</dbReference>
<dbReference type="EMBL" id="JAUSVU010000018">
    <property type="protein sequence ID" value="MDQ0535450.1"/>
    <property type="molecule type" value="Genomic_DNA"/>
</dbReference>
<evidence type="ECO:0000313" key="5">
    <source>
        <dbReference type="EMBL" id="MDQ0535450.1"/>
    </source>
</evidence>
<dbReference type="Pfam" id="PF08279">
    <property type="entry name" value="HTH_11"/>
    <property type="match status" value="1"/>
</dbReference>
<keyword evidence="5" id="KW-0238">DNA-binding</keyword>
<dbReference type="InterPro" id="IPR026881">
    <property type="entry name" value="WYL_dom"/>
</dbReference>
<dbReference type="PROSITE" id="PS51000">
    <property type="entry name" value="HTH_DEOR_2"/>
    <property type="match status" value="1"/>
</dbReference>
<gene>
    <name evidence="5" type="ORF">QO018_004332</name>
</gene>
<dbReference type="InterPro" id="IPR036390">
    <property type="entry name" value="WH_DNA-bd_sf"/>
</dbReference>
<dbReference type="InterPro" id="IPR051534">
    <property type="entry name" value="CBASS_pafABC_assoc_protein"/>
</dbReference>
<reference evidence="5 6" key="1">
    <citation type="submission" date="2023-07" db="EMBL/GenBank/DDBJ databases">
        <title>Genomic Encyclopedia of Type Strains, Phase IV (KMG-IV): sequencing the most valuable type-strain genomes for metagenomic binning, comparative biology and taxonomic classification.</title>
        <authorList>
            <person name="Goeker M."/>
        </authorList>
    </citation>
    <scope>NUCLEOTIDE SEQUENCE [LARGE SCALE GENOMIC DNA]</scope>
    <source>
        <strain evidence="5 6">DSM 19922</strain>
    </source>
</reference>
<proteinExistence type="predicted"/>
<dbReference type="InterPro" id="IPR013196">
    <property type="entry name" value="HTH_11"/>
</dbReference>
<dbReference type="PANTHER" id="PTHR34580">
    <property type="match status" value="1"/>
</dbReference>
<keyword evidence="1" id="KW-0805">Transcription regulation</keyword>
<dbReference type="Proteomes" id="UP001244552">
    <property type="component" value="Unassembled WGS sequence"/>
</dbReference>
<dbReference type="Pfam" id="PF13280">
    <property type="entry name" value="WYL"/>
    <property type="match status" value="1"/>
</dbReference>
<dbReference type="Gene3D" id="1.10.10.10">
    <property type="entry name" value="Winged helix-like DNA-binding domain superfamily/Winged helix DNA-binding domain"/>
    <property type="match status" value="1"/>
</dbReference>
<feature type="compositionally biased region" description="Low complexity" evidence="3">
    <location>
        <begin position="253"/>
        <end position="264"/>
    </location>
</feature>
<dbReference type="RefSeq" id="WP_246513354.1">
    <property type="nucleotide sequence ID" value="NZ_JAGINO010000018.1"/>
</dbReference>
<feature type="region of interest" description="Disordered" evidence="3">
    <location>
        <begin position="234"/>
        <end position="282"/>
    </location>
</feature>
<protein>
    <submittedName>
        <fullName evidence="5">DNA-binding transcriptional regulator YafY</fullName>
    </submittedName>
</protein>
<accession>A0ABU0MPQ2</accession>
<evidence type="ECO:0000313" key="6">
    <source>
        <dbReference type="Proteomes" id="UP001244552"/>
    </source>
</evidence>
<dbReference type="GO" id="GO:0003677">
    <property type="term" value="F:DNA binding"/>
    <property type="evidence" value="ECO:0007669"/>
    <property type="project" value="UniProtKB-KW"/>
</dbReference>
<feature type="domain" description="HTH deoR-type" evidence="4">
    <location>
        <begin position="3"/>
        <end position="58"/>
    </location>
</feature>
<comment type="caution">
    <text evidence="5">The sequence shown here is derived from an EMBL/GenBank/DDBJ whole genome shotgun (WGS) entry which is preliminary data.</text>
</comment>
<dbReference type="SUPFAM" id="SSF46785">
    <property type="entry name" value="Winged helix' DNA-binding domain"/>
    <property type="match status" value="1"/>
</dbReference>
<sequence>MRRADRLFQIVQQLRKGRLVTAAELARCLEVSERTVYRDMRDLAASGVPVEGEAGVGYLLRDGYDLPPLMFTQDEVEALVVGARLARAWIGGALADAAARALDKVEAVVPEARRRELADSRVFVPDFSFPSALRERMDVLRCAINGRRVVLFDYRREDGIHSARAVRPLGLFFWGRVWTLGAWCELREAFRSFRIDRMDALQALERRFDEVPGRRLEDYLALWREVPCDAAGRYEAGNRPGGAPRHSTSRISVAAVPDAPTVTAESSKEGGPNLAGALRLKP</sequence>
<evidence type="ECO:0000256" key="1">
    <source>
        <dbReference type="ARBA" id="ARBA00023015"/>
    </source>
</evidence>